<accession>A0A811K861</accession>
<feature type="transmembrane region" description="Helical" evidence="5">
    <location>
        <begin position="176"/>
        <end position="198"/>
    </location>
</feature>
<proteinExistence type="predicted"/>
<evidence type="ECO:0000256" key="2">
    <source>
        <dbReference type="ARBA" id="ARBA00022692"/>
    </source>
</evidence>
<evidence type="ECO:0000313" key="7">
    <source>
        <dbReference type="Proteomes" id="UP000614601"/>
    </source>
</evidence>
<dbReference type="GO" id="GO:0015179">
    <property type="term" value="F:L-amino acid transmembrane transporter activity"/>
    <property type="evidence" value="ECO:0007669"/>
    <property type="project" value="TreeGrafter"/>
</dbReference>
<feature type="transmembrane region" description="Helical" evidence="5">
    <location>
        <begin position="150"/>
        <end position="170"/>
    </location>
</feature>
<evidence type="ECO:0000256" key="5">
    <source>
        <dbReference type="SAM" id="Phobius"/>
    </source>
</evidence>
<name>A0A811K861_9BILA</name>
<feature type="transmembrane region" description="Helical" evidence="5">
    <location>
        <begin position="348"/>
        <end position="368"/>
    </location>
</feature>
<feature type="transmembrane region" description="Helical" evidence="5">
    <location>
        <begin position="28"/>
        <end position="49"/>
    </location>
</feature>
<dbReference type="Gene3D" id="1.20.1740.10">
    <property type="entry name" value="Amino acid/polyamine transporter I"/>
    <property type="match status" value="1"/>
</dbReference>
<dbReference type="GO" id="GO:0016020">
    <property type="term" value="C:membrane"/>
    <property type="evidence" value="ECO:0007669"/>
    <property type="project" value="UniProtKB-SubCell"/>
</dbReference>
<dbReference type="PANTHER" id="PTHR11785">
    <property type="entry name" value="AMINO ACID TRANSPORTER"/>
    <property type="match status" value="1"/>
</dbReference>
<dbReference type="Proteomes" id="UP000614601">
    <property type="component" value="Unassembled WGS sequence"/>
</dbReference>
<feature type="transmembrane region" description="Helical" evidence="5">
    <location>
        <begin position="433"/>
        <end position="454"/>
    </location>
</feature>
<dbReference type="PANTHER" id="PTHR11785:SF115">
    <property type="entry name" value="AMINO ACID TRANSPORTER"/>
    <property type="match status" value="1"/>
</dbReference>
<evidence type="ECO:0000256" key="1">
    <source>
        <dbReference type="ARBA" id="ARBA00004141"/>
    </source>
</evidence>
<evidence type="ECO:0000256" key="4">
    <source>
        <dbReference type="ARBA" id="ARBA00023136"/>
    </source>
</evidence>
<feature type="transmembrane region" description="Helical" evidence="5">
    <location>
        <begin position="407"/>
        <end position="427"/>
    </location>
</feature>
<comment type="subcellular location">
    <subcellularLocation>
        <location evidence="1">Membrane</location>
        <topology evidence="1">Multi-pass membrane protein</topology>
    </subcellularLocation>
</comment>
<dbReference type="InterPro" id="IPR002293">
    <property type="entry name" value="AA/rel_permease1"/>
</dbReference>
<dbReference type="Proteomes" id="UP000783686">
    <property type="component" value="Unassembled WGS sequence"/>
</dbReference>
<comment type="caution">
    <text evidence="6">The sequence shown here is derived from an EMBL/GenBank/DDBJ whole genome shotgun (WGS) entry which is preliminary data.</text>
</comment>
<reference evidence="6" key="1">
    <citation type="submission" date="2020-09" db="EMBL/GenBank/DDBJ databases">
        <authorList>
            <person name="Kikuchi T."/>
        </authorList>
    </citation>
    <scope>NUCLEOTIDE SEQUENCE</scope>
    <source>
        <strain evidence="6">SH1</strain>
    </source>
</reference>
<gene>
    <name evidence="6" type="ORF">BOKJ2_LOCUS4097</name>
</gene>
<evidence type="ECO:0000256" key="3">
    <source>
        <dbReference type="ARBA" id="ARBA00022989"/>
    </source>
</evidence>
<dbReference type="EMBL" id="CAJFCW020000002">
    <property type="protein sequence ID" value="CAG9095331.1"/>
    <property type="molecule type" value="Genomic_DNA"/>
</dbReference>
<feature type="transmembrane region" description="Helical" evidence="5">
    <location>
        <begin position="56"/>
        <end position="77"/>
    </location>
</feature>
<dbReference type="EMBL" id="CAJFDH010000002">
    <property type="protein sequence ID" value="CAD5212227.1"/>
    <property type="molecule type" value="Genomic_DNA"/>
</dbReference>
<feature type="transmembrane region" description="Helical" evidence="5">
    <location>
        <begin position="253"/>
        <end position="276"/>
    </location>
</feature>
<evidence type="ECO:0000313" key="6">
    <source>
        <dbReference type="EMBL" id="CAD5212227.1"/>
    </source>
</evidence>
<sequence length="486" mass="53773">MTSEWQRLHQTQLGQMISESNKLTPFEAFAYCFGDIIGSGIFVSPYQILKFSGSIGLSFIIWVAGALIAIIGALVYVELGTKIRKPGCDFAYLTHAGWTPIAVPFLYVSCFLIYPTILAIQTVSFGAYIVDGFKNIMCLDDYSQYVLKHLVGLIALLVLVFINMFSLRSFAGKLQIAVTVSKLAVISLILLVGFYYLIFKDGYKHFDNAFLGTTSDPGDMGMALYASLYAYNGWDILNFGTNEVENPRKSLPIAGLGGILSAAVLYVGINVAYMAVLTKEEFLSGETVAVQFARRSMGDFSYVVPFLIGVLFLGNLNTTIFGCSRYVLAGAKTGYFPSYLKAVNPASMSPRCAVLAELIVAVIISLVADLEHLMGIMTFAMWSQRAIVQICLLWMRYKGFIYPKDAFVTPIFMPVLFFCISIALIVVPALDHYYVAIAAPLLILCGCFVYFVVLPHTNRPFLVKIDHYMLVLFQILLNVDVVEKSD</sequence>
<dbReference type="PIRSF" id="PIRSF006060">
    <property type="entry name" value="AA_transporter"/>
    <property type="match status" value="1"/>
</dbReference>
<feature type="transmembrane region" description="Helical" evidence="5">
    <location>
        <begin position="105"/>
        <end position="130"/>
    </location>
</feature>
<dbReference type="AlphaFoldDB" id="A0A811K861"/>
<keyword evidence="3 5" id="KW-1133">Transmembrane helix</keyword>
<organism evidence="6 7">
    <name type="scientific">Bursaphelenchus okinawaensis</name>
    <dbReference type="NCBI Taxonomy" id="465554"/>
    <lineage>
        <taxon>Eukaryota</taxon>
        <taxon>Metazoa</taxon>
        <taxon>Ecdysozoa</taxon>
        <taxon>Nematoda</taxon>
        <taxon>Chromadorea</taxon>
        <taxon>Rhabditida</taxon>
        <taxon>Tylenchina</taxon>
        <taxon>Tylenchomorpha</taxon>
        <taxon>Aphelenchoidea</taxon>
        <taxon>Aphelenchoididae</taxon>
        <taxon>Bursaphelenchus</taxon>
    </lineage>
</organism>
<protein>
    <submittedName>
        <fullName evidence="6">Uncharacterized protein</fullName>
    </submittedName>
</protein>
<dbReference type="Pfam" id="PF13520">
    <property type="entry name" value="AA_permease_2"/>
    <property type="match status" value="1"/>
</dbReference>
<feature type="transmembrane region" description="Helical" evidence="5">
    <location>
        <begin position="302"/>
        <end position="328"/>
    </location>
</feature>
<keyword evidence="2 5" id="KW-0812">Transmembrane</keyword>
<keyword evidence="7" id="KW-1185">Reference proteome</keyword>
<dbReference type="OrthoDB" id="10062876at2759"/>
<dbReference type="InterPro" id="IPR050598">
    <property type="entry name" value="AminoAcid_Transporter"/>
</dbReference>
<keyword evidence="4 5" id="KW-0472">Membrane</keyword>